<proteinExistence type="predicted"/>
<gene>
    <name evidence="1" type="ORF">ASIM_LOCUS12172</name>
</gene>
<organism evidence="3">
    <name type="scientific">Anisakis simplex</name>
    <name type="common">Herring worm</name>
    <dbReference type="NCBI Taxonomy" id="6269"/>
    <lineage>
        <taxon>Eukaryota</taxon>
        <taxon>Metazoa</taxon>
        <taxon>Ecdysozoa</taxon>
        <taxon>Nematoda</taxon>
        <taxon>Chromadorea</taxon>
        <taxon>Rhabditida</taxon>
        <taxon>Spirurina</taxon>
        <taxon>Ascaridomorpha</taxon>
        <taxon>Ascaridoidea</taxon>
        <taxon>Anisakidae</taxon>
        <taxon>Anisakis</taxon>
        <taxon>Anisakis simplex complex</taxon>
    </lineage>
</organism>
<reference evidence="1 2" key="2">
    <citation type="submission" date="2018-11" db="EMBL/GenBank/DDBJ databases">
        <authorList>
            <consortium name="Pathogen Informatics"/>
        </authorList>
    </citation>
    <scope>NUCLEOTIDE SEQUENCE [LARGE SCALE GENOMIC DNA]</scope>
</reference>
<sequence length="87" mass="9750">MEACNGTMPLFAVHSTTNSKSTNDPKLKRGPLDLKVKFFPFGEAVQTDLTKLIYLIAEMHISKKMLMKIFQQLKASGREEKASSKGF</sequence>
<evidence type="ECO:0000313" key="3">
    <source>
        <dbReference type="WBParaSite" id="ASIM_0001270601-mRNA-1"/>
    </source>
</evidence>
<dbReference type="AlphaFoldDB" id="A0A0M3JWN3"/>
<accession>A0A0M3JWN3</accession>
<reference evidence="3" key="1">
    <citation type="submission" date="2017-02" db="UniProtKB">
        <authorList>
            <consortium name="WormBaseParasite"/>
        </authorList>
    </citation>
    <scope>IDENTIFICATION</scope>
</reference>
<protein>
    <submittedName>
        <fullName evidence="3">Ovule protein</fullName>
    </submittedName>
</protein>
<dbReference type="Proteomes" id="UP000267096">
    <property type="component" value="Unassembled WGS sequence"/>
</dbReference>
<keyword evidence="2" id="KW-1185">Reference proteome</keyword>
<evidence type="ECO:0000313" key="1">
    <source>
        <dbReference type="EMBL" id="VDK46752.1"/>
    </source>
</evidence>
<evidence type="ECO:0000313" key="2">
    <source>
        <dbReference type="Proteomes" id="UP000267096"/>
    </source>
</evidence>
<dbReference type="EMBL" id="UYRR01031148">
    <property type="protein sequence ID" value="VDK46752.1"/>
    <property type="molecule type" value="Genomic_DNA"/>
</dbReference>
<dbReference type="WBParaSite" id="ASIM_0001270601-mRNA-1">
    <property type="protein sequence ID" value="ASIM_0001270601-mRNA-1"/>
    <property type="gene ID" value="ASIM_0001270601"/>
</dbReference>
<name>A0A0M3JWN3_ANISI</name>